<keyword evidence="11" id="KW-0464">Manganese</keyword>
<comment type="pathway">
    <text evidence="2">Metabolic intermediate metabolism; propanoyl-CoA degradation; succinyl-CoA from propanoyl-CoA: step 1/3.</text>
</comment>
<dbReference type="PROSITE" id="PS50975">
    <property type="entry name" value="ATP_GRASP"/>
    <property type="match status" value="1"/>
</dbReference>
<evidence type="ECO:0000256" key="14">
    <source>
        <dbReference type="PROSITE-ProRule" id="PRU00409"/>
    </source>
</evidence>
<feature type="domain" description="Lipoyl-binding" evidence="15">
    <location>
        <begin position="591"/>
        <end position="666"/>
    </location>
</feature>
<keyword evidence="10" id="KW-0443">Lipid metabolism</keyword>
<dbReference type="InterPro" id="IPR011764">
    <property type="entry name" value="Biotin_carboxylation_dom"/>
</dbReference>
<evidence type="ECO:0000256" key="8">
    <source>
        <dbReference type="ARBA" id="ARBA00022842"/>
    </source>
</evidence>
<evidence type="ECO:0000256" key="9">
    <source>
        <dbReference type="ARBA" id="ARBA00022963"/>
    </source>
</evidence>
<evidence type="ECO:0000256" key="6">
    <source>
        <dbReference type="ARBA" id="ARBA00022741"/>
    </source>
</evidence>
<evidence type="ECO:0000256" key="12">
    <source>
        <dbReference type="ARBA" id="ARBA00023267"/>
    </source>
</evidence>
<dbReference type="CDD" id="cd06850">
    <property type="entry name" value="biotinyl_domain"/>
    <property type="match status" value="1"/>
</dbReference>
<keyword evidence="7 14" id="KW-0067">ATP-binding</keyword>
<dbReference type="SUPFAM" id="SSF51246">
    <property type="entry name" value="Rudiment single hybrid motif"/>
    <property type="match status" value="1"/>
</dbReference>
<comment type="catalytic activity">
    <reaction evidence="13">
        <text>propanoyl-CoA + hydrogencarbonate + ATP = (S)-methylmalonyl-CoA + ADP + phosphate + H(+)</text>
        <dbReference type="Rhea" id="RHEA:23720"/>
        <dbReference type="ChEBI" id="CHEBI:15378"/>
        <dbReference type="ChEBI" id="CHEBI:17544"/>
        <dbReference type="ChEBI" id="CHEBI:30616"/>
        <dbReference type="ChEBI" id="CHEBI:43474"/>
        <dbReference type="ChEBI" id="CHEBI:57327"/>
        <dbReference type="ChEBI" id="CHEBI:57392"/>
        <dbReference type="ChEBI" id="CHEBI:456216"/>
        <dbReference type="EC" id="6.4.1.3"/>
    </reaction>
    <physiologicalReaction direction="left-to-right" evidence="13">
        <dbReference type="Rhea" id="RHEA:23721"/>
    </physiologicalReaction>
</comment>
<dbReference type="PANTHER" id="PTHR18866:SF33">
    <property type="entry name" value="METHYLCROTONOYL-COA CARBOXYLASE SUBUNIT ALPHA, MITOCHONDRIAL-RELATED"/>
    <property type="match status" value="1"/>
</dbReference>
<dbReference type="Pfam" id="PF02786">
    <property type="entry name" value="CPSase_L_D2"/>
    <property type="match status" value="1"/>
</dbReference>
<dbReference type="InterPro" id="IPR001882">
    <property type="entry name" value="Biotin_BS"/>
</dbReference>
<dbReference type="Gene3D" id="3.30.470.20">
    <property type="entry name" value="ATP-grasp fold, B domain"/>
    <property type="match status" value="1"/>
</dbReference>
<keyword evidence="8" id="KW-0460">Magnesium</keyword>
<dbReference type="InterPro" id="IPR041265">
    <property type="entry name" value="PCC_BT"/>
</dbReference>
<dbReference type="Pfam" id="PF18140">
    <property type="entry name" value="PCC_BT"/>
    <property type="match status" value="1"/>
</dbReference>
<evidence type="ECO:0000256" key="3">
    <source>
        <dbReference type="ARBA" id="ARBA00013050"/>
    </source>
</evidence>
<evidence type="ECO:0000259" key="17">
    <source>
        <dbReference type="PROSITE" id="PS50979"/>
    </source>
</evidence>
<sequence>MFNKILIANRGEIACRIIRTARRMGIGTVAVYSDADRGALHTGLADEAVRIGPAPAVESYLNTHAILEAARKTGAEAIHPGYGFLSERQAFAEAVTRVAGLAFIGPSPEAIARLGDKIWSKKLAKDAGVPTIPGYVGEVIDVGHAARIAAEIGYPVMVKSSAGGGGKGLRIVRSEKDLRQALLSSHNEARSSFGDDRLFLEKYISPLHHIEVQVMGDKHGHVIHLGERECSLQRRYQKVMEETPSPFVDPDMRRAMCGAAVALAKSAGYDSAGTVEFAVDQDKNFYFLEMNARLQVEHTITEAVTGLDIVELMIRVAAGEALPLRQADVKPKGWALEARIYAEDPAHGFLPSSGRLVRYHAPDEGKIGSATLRIDTGVHEGDDITIHYDPMIAKVTTHAPTRVEAVNAMSVALDEFVLSGIKHNVAFLSALTHNARFREGRLSTGFIAEEFPQGFKSRAMDAAAKRRFVAAAVAAKLARTKRASGISGTLNGPFNGSERFTVALEATEFAVSDAFLAGDELFSKIDGTDYSAGVKWRPGQPMLRILDQGQEYAIQLIRLPGAYQLSQGGHQALVTVRSARAAELAKFMPKRAKIDTSKKLLCPMPGLVVSIIVDRGQEVKAGEPLAVVEAMKMENVLLAERDGTIAEIKVRAGDNLALNDVILEFA</sequence>
<dbReference type="Proteomes" id="UP001499951">
    <property type="component" value="Unassembled WGS sequence"/>
</dbReference>
<dbReference type="InterPro" id="IPR005479">
    <property type="entry name" value="CPAse_ATP-bd"/>
</dbReference>
<dbReference type="InterPro" id="IPR050856">
    <property type="entry name" value="Biotin_carboxylase_complex"/>
</dbReference>
<dbReference type="EC" id="6.4.1.3" evidence="3"/>
<feature type="domain" description="Biotin carboxylation" evidence="17">
    <location>
        <begin position="1"/>
        <end position="452"/>
    </location>
</feature>
<comment type="caution">
    <text evidence="18">The sequence shown here is derived from an EMBL/GenBank/DDBJ whole genome shotgun (WGS) entry which is preliminary data.</text>
</comment>
<dbReference type="PROSITE" id="PS50968">
    <property type="entry name" value="BIOTINYL_LIPOYL"/>
    <property type="match status" value="1"/>
</dbReference>
<gene>
    <name evidence="18" type="ORF">GCM10008942_02160</name>
</gene>
<evidence type="ECO:0000256" key="13">
    <source>
        <dbReference type="ARBA" id="ARBA00049495"/>
    </source>
</evidence>
<evidence type="ECO:0000256" key="10">
    <source>
        <dbReference type="ARBA" id="ARBA00023098"/>
    </source>
</evidence>
<dbReference type="InterPro" id="IPR005482">
    <property type="entry name" value="Biotin_COase_C"/>
</dbReference>
<dbReference type="Pfam" id="PF00364">
    <property type="entry name" value="Biotin_lipoyl"/>
    <property type="match status" value="1"/>
</dbReference>
<dbReference type="PROSITE" id="PS00188">
    <property type="entry name" value="BIOTIN"/>
    <property type="match status" value="1"/>
</dbReference>
<evidence type="ECO:0000256" key="1">
    <source>
        <dbReference type="ARBA" id="ARBA00001953"/>
    </source>
</evidence>
<organism evidence="18 19">
    <name type="scientific">Rhizomicrobium electricum</name>
    <dbReference type="NCBI Taxonomy" id="480070"/>
    <lineage>
        <taxon>Bacteria</taxon>
        <taxon>Pseudomonadati</taxon>
        <taxon>Pseudomonadota</taxon>
        <taxon>Alphaproteobacteria</taxon>
        <taxon>Micropepsales</taxon>
        <taxon>Micropepsaceae</taxon>
        <taxon>Rhizomicrobium</taxon>
    </lineage>
</organism>
<keyword evidence="9" id="KW-0442">Lipid degradation</keyword>
<dbReference type="InterPro" id="IPR016185">
    <property type="entry name" value="PreATP-grasp_dom_sf"/>
</dbReference>
<dbReference type="SUPFAM" id="SSF56059">
    <property type="entry name" value="Glutathione synthetase ATP-binding domain-like"/>
    <property type="match status" value="1"/>
</dbReference>
<evidence type="ECO:0000256" key="5">
    <source>
        <dbReference type="ARBA" id="ARBA00022723"/>
    </source>
</evidence>
<keyword evidence="6 14" id="KW-0547">Nucleotide-binding</keyword>
<dbReference type="Gene3D" id="2.40.50.100">
    <property type="match status" value="1"/>
</dbReference>
<dbReference type="SMART" id="SM00878">
    <property type="entry name" value="Biotin_carb_C"/>
    <property type="match status" value="1"/>
</dbReference>
<dbReference type="PANTHER" id="PTHR18866">
    <property type="entry name" value="CARBOXYLASE:PYRUVATE/ACETYL-COA/PROPIONYL-COA CARBOXYLASE"/>
    <property type="match status" value="1"/>
</dbReference>
<dbReference type="InterPro" id="IPR011761">
    <property type="entry name" value="ATP-grasp"/>
</dbReference>
<dbReference type="PROSITE" id="PS00866">
    <property type="entry name" value="CPSASE_1"/>
    <property type="match status" value="1"/>
</dbReference>
<dbReference type="Gene3D" id="3.30.700.30">
    <property type="match status" value="1"/>
</dbReference>
<evidence type="ECO:0000256" key="4">
    <source>
        <dbReference type="ARBA" id="ARBA00022598"/>
    </source>
</evidence>
<dbReference type="InterPro" id="IPR011054">
    <property type="entry name" value="Rudment_hybrid_motif"/>
</dbReference>
<evidence type="ECO:0000259" key="15">
    <source>
        <dbReference type="PROSITE" id="PS50968"/>
    </source>
</evidence>
<reference evidence="18 19" key="1">
    <citation type="journal article" date="2019" name="Int. J. Syst. Evol. Microbiol.">
        <title>The Global Catalogue of Microorganisms (GCM) 10K type strain sequencing project: providing services to taxonomists for standard genome sequencing and annotation.</title>
        <authorList>
            <consortium name="The Broad Institute Genomics Platform"/>
            <consortium name="The Broad Institute Genome Sequencing Center for Infectious Disease"/>
            <person name="Wu L."/>
            <person name="Ma J."/>
        </authorList>
    </citation>
    <scope>NUCLEOTIDE SEQUENCE [LARGE SCALE GENOMIC DNA]</scope>
    <source>
        <strain evidence="18 19">JCM 15089</strain>
    </source>
</reference>
<evidence type="ECO:0000313" key="18">
    <source>
        <dbReference type="EMBL" id="GAA0557261.1"/>
    </source>
</evidence>
<proteinExistence type="predicted"/>
<keyword evidence="5" id="KW-0479">Metal-binding</keyword>
<name>A0ABN1E1H9_9PROT</name>
<feature type="domain" description="ATP-grasp" evidence="16">
    <location>
        <begin position="121"/>
        <end position="318"/>
    </location>
</feature>
<keyword evidence="12" id="KW-0092">Biotin</keyword>
<dbReference type="InterPro" id="IPR005481">
    <property type="entry name" value="BC-like_N"/>
</dbReference>
<dbReference type="SUPFAM" id="SSF51230">
    <property type="entry name" value="Single hybrid motif"/>
    <property type="match status" value="1"/>
</dbReference>
<dbReference type="SUPFAM" id="SSF52440">
    <property type="entry name" value="PreATP-grasp domain"/>
    <property type="match status" value="1"/>
</dbReference>
<keyword evidence="4" id="KW-0436">Ligase</keyword>
<dbReference type="RefSeq" id="WP_166930582.1">
    <property type="nucleotide sequence ID" value="NZ_BAAADD010000001.1"/>
</dbReference>
<evidence type="ECO:0000256" key="7">
    <source>
        <dbReference type="ARBA" id="ARBA00022840"/>
    </source>
</evidence>
<accession>A0ABN1E1H9</accession>
<protein>
    <recommendedName>
        <fullName evidence="3">propionyl-CoA carboxylase</fullName>
        <ecNumber evidence="3">6.4.1.3</ecNumber>
    </recommendedName>
</protein>
<dbReference type="PROSITE" id="PS00867">
    <property type="entry name" value="CPSASE_2"/>
    <property type="match status" value="1"/>
</dbReference>
<dbReference type="InterPro" id="IPR000089">
    <property type="entry name" value="Biotin_lipoyl"/>
</dbReference>
<dbReference type="Pfam" id="PF00289">
    <property type="entry name" value="Biotin_carb_N"/>
    <property type="match status" value="1"/>
</dbReference>
<keyword evidence="19" id="KW-1185">Reference proteome</keyword>
<evidence type="ECO:0000313" key="19">
    <source>
        <dbReference type="Proteomes" id="UP001499951"/>
    </source>
</evidence>
<evidence type="ECO:0000256" key="2">
    <source>
        <dbReference type="ARBA" id="ARBA00005060"/>
    </source>
</evidence>
<dbReference type="Pfam" id="PF02785">
    <property type="entry name" value="Biotin_carb_C"/>
    <property type="match status" value="1"/>
</dbReference>
<dbReference type="InterPro" id="IPR011053">
    <property type="entry name" value="Single_hybrid_motif"/>
</dbReference>
<dbReference type="PROSITE" id="PS50979">
    <property type="entry name" value="BC"/>
    <property type="match status" value="1"/>
</dbReference>
<dbReference type="EMBL" id="BAAADD010000001">
    <property type="protein sequence ID" value="GAA0557261.1"/>
    <property type="molecule type" value="Genomic_DNA"/>
</dbReference>
<comment type="cofactor">
    <cofactor evidence="1">
        <name>biotin</name>
        <dbReference type="ChEBI" id="CHEBI:57586"/>
    </cofactor>
</comment>
<evidence type="ECO:0000256" key="11">
    <source>
        <dbReference type="ARBA" id="ARBA00023211"/>
    </source>
</evidence>
<evidence type="ECO:0000259" key="16">
    <source>
        <dbReference type="PROSITE" id="PS50975"/>
    </source>
</evidence>